<organism evidence="1 2">
    <name type="scientific">Dreissena polymorpha</name>
    <name type="common">Zebra mussel</name>
    <name type="synonym">Mytilus polymorpha</name>
    <dbReference type="NCBI Taxonomy" id="45954"/>
    <lineage>
        <taxon>Eukaryota</taxon>
        <taxon>Metazoa</taxon>
        <taxon>Spiralia</taxon>
        <taxon>Lophotrochozoa</taxon>
        <taxon>Mollusca</taxon>
        <taxon>Bivalvia</taxon>
        <taxon>Autobranchia</taxon>
        <taxon>Heteroconchia</taxon>
        <taxon>Euheterodonta</taxon>
        <taxon>Imparidentia</taxon>
        <taxon>Neoheterodontei</taxon>
        <taxon>Myida</taxon>
        <taxon>Dreissenoidea</taxon>
        <taxon>Dreissenidae</taxon>
        <taxon>Dreissena</taxon>
    </lineage>
</organism>
<dbReference type="AlphaFoldDB" id="A0A9D4JX29"/>
<reference evidence="1" key="1">
    <citation type="journal article" date="2019" name="bioRxiv">
        <title>The Genome of the Zebra Mussel, Dreissena polymorpha: A Resource for Invasive Species Research.</title>
        <authorList>
            <person name="McCartney M.A."/>
            <person name="Auch B."/>
            <person name="Kono T."/>
            <person name="Mallez S."/>
            <person name="Zhang Y."/>
            <person name="Obille A."/>
            <person name="Becker A."/>
            <person name="Abrahante J.E."/>
            <person name="Garbe J."/>
            <person name="Badalamenti J.P."/>
            <person name="Herman A."/>
            <person name="Mangelson H."/>
            <person name="Liachko I."/>
            <person name="Sullivan S."/>
            <person name="Sone E.D."/>
            <person name="Koren S."/>
            <person name="Silverstein K.A.T."/>
            <person name="Beckman K.B."/>
            <person name="Gohl D.M."/>
        </authorList>
    </citation>
    <scope>NUCLEOTIDE SEQUENCE</scope>
    <source>
        <strain evidence="1">Duluth1</strain>
        <tissue evidence="1">Whole animal</tissue>
    </source>
</reference>
<reference evidence="1" key="2">
    <citation type="submission" date="2020-11" db="EMBL/GenBank/DDBJ databases">
        <authorList>
            <person name="McCartney M.A."/>
            <person name="Auch B."/>
            <person name="Kono T."/>
            <person name="Mallez S."/>
            <person name="Becker A."/>
            <person name="Gohl D.M."/>
            <person name="Silverstein K.A.T."/>
            <person name="Koren S."/>
            <person name="Bechman K.B."/>
            <person name="Herman A."/>
            <person name="Abrahante J.E."/>
            <person name="Garbe J."/>
        </authorList>
    </citation>
    <scope>NUCLEOTIDE SEQUENCE</scope>
    <source>
        <strain evidence="1">Duluth1</strain>
        <tissue evidence="1">Whole animal</tissue>
    </source>
</reference>
<gene>
    <name evidence="1" type="ORF">DPMN_129876</name>
</gene>
<name>A0A9D4JX29_DREPO</name>
<dbReference type="Proteomes" id="UP000828390">
    <property type="component" value="Unassembled WGS sequence"/>
</dbReference>
<protein>
    <submittedName>
        <fullName evidence="1">Uncharacterized protein</fullName>
    </submittedName>
</protein>
<accession>A0A9D4JX29</accession>
<comment type="caution">
    <text evidence="1">The sequence shown here is derived from an EMBL/GenBank/DDBJ whole genome shotgun (WGS) entry which is preliminary data.</text>
</comment>
<sequence length="50" mass="5597">MPHAVESIFVDEVVEELALVLQLFLNYAPAVDHLFQCAPPSSETSLLFCY</sequence>
<evidence type="ECO:0000313" key="2">
    <source>
        <dbReference type="Proteomes" id="UP000828390"/>
    </source>
</evidence>
<proteinExistence type="predicted"/>
<keyword evidence="2" id="KW-1185">Reference proteome</keyword>
<evidence type="ECO:0000313" key="1">
    <source>
        <dbReference type="EMBL" id="KAH3827930.1"/>
    </source>
</evidence>
<dbReference type="EMBL" id="JAIWYP010000005">
    <property type="protein sequence ID" value="KAH3827930.1"/>
    <property type="molecule type" value="Genomic_DNA"/>
</dbReference>